<dbReference type="InterPro" id="IPR012338">
    <property type="entry name" value="Beta-lactam/transpept-like"/>
</dbReference>
<evidence type="ECO:0000313" key="5">
    <source>
        <dbReference type="Proteomes" id="UP001550210"/>
    </source>
</evidence>
<dbReference type="RefSeq" id="WP_355399605.1">
    <property type="nucleotide sequence ID" value="NZ_JBEXPZ010000035.1"/>
</dbReference>
<protein>
    <submittedName>
        <fullName evidence="4">Serine hydrolase domain-containing protein</fullName>
        <ecNumber evidence="4">3.1.1.103</ecNumber>
    </submittedName>
</protein>
<sequence>MRIKRLVGSAVGTTLLLFTAVPTASAAGTTEAPTRSADRDALDRTALRGTLDAFHEAGMYGTYSAVREGGDRWKGASGLADVDTGRKVTPNMRHRIGSISKTFTAVAILQQVEKGRISLDAPVTRYVPDLFPGADRQRGDAITVRMLLNHTSHLGDYVLGAFPSLAQNSTASLDEHRFRTIRPRELVRLGLAAPATGSPGAQPGSYSNTNYVVAGLILEKVTGQKAATYLTRHVIDRAGLHHTAFPRTPYIKGPHAKMYESFYGLIDPPRDYSVYDMSWGYTAGALTSTMDDLNRFYAKLLTGKLIGRASLAQMQRTVPVNVGPGVAIDYGLGIYTLEIPGCGRFWGHDGGVFGAGTLSLTRADGERQLSLGFTLMKYQRLNEDGTALEPSPIDEALNVHVATALCDAPGTDAGTGTESKPSAKPSKSSKPSGSVGESGSSAGAAGGERVLPDGLVGVDLSTGGQVVSPAAPVLN</sequence>
<keyword evidence="5" id="KW-1185">Reference proteome</keyword>
<keyword evidence="4" id="KW-0378">Hydrolase</keyword>
<dbReference type="SUPFAM" id="SSF56601">
    <property type="entry name" value="beta-lactamase/transpeptidase-like"/>
    <property type="match status" value="1"/>
</dbReference>
<feature type="chain" id="PRO_5047222692" evidence="2">
    <location>
        <begin position="27"/>
        <end position="475"/>
    </location>
</feature>
<comment type="caution">
    <text evidence="4">The sequence shown here is derived from an EMBL/GenBank/DDBJ whole genome shotgun (WGS) entry which is preliminary data.</text>
</comment>
<feature type="region of interest" description="Disordered" evidence="1">
    <location>
        <begin position="409"/>
        <end position="475"/>
    </location>
</feature>
<organism evidence="4 5">
    <name type="scientific">Streptomyces ossamyceticus</name>
    <dbReference type="NCBI Taxonomy" id="249581"/>
    <lineage>
        <taxon>Bacteria</taxon>
        <taxon>Bacillati</taxon>
        <taxon>Actinomycetota</taxon>
        <taxon>Actinomycetes</taxon>
        <taxon>Kitasatosporales</taxon>
        <taxon>Streptomycetaceae</taxon>
        <taxon>Streptomyces</taxon>
    </lineage>
</organism>
<reference evidence="4 5" key="1">
    <citation type="submission" date="2024-06" db="EMBL/GenBank/DDBJ databases">
        <title>The Natural Products Discovery Center: Release of the First 8490 Sequenced Strains for Exploring Actinobacteria Biosynthetic Diversity.</title>
        <authorList>
            <person name="Kalkreuter E."/>
            <person name="Kautsar S.A."/>
            <person name="Yang D."/>
            <person name="Bader C.D."/>
            <person name="Teijaro C.N."/>
            <person name="Fluegel L."/>
            <person name="Davis C.M."/>
            <person name="Simpson J.R."/>
            <person name="Lauterbach L."/>
            <person name="Steele A.D."/>
            <person name="Gui C."/>
            <person name="Meng S."/>
            <person name="Li G."/>
            <person name="Viehrig K."/>
            <person name="Ye F."/>
            <person name="Su P."/>
            <person name="Kiefer A.F."/>
            <person name="Nichols A."/>
            <person name="Cepeda A.J."/>
            <person name="Yan W."/>
            <person name="Fan B."/>
            <person name="Jiang Y."/>
            <person name="Adhikari A."/>
            <person name="Zheng C.-J."/>
            <person name="Schuster L."/>
            <person name="Cowan T.M."/>
            <person name="Smanski M.J."/>
            <person name="Chevrette M.G."/>
            <person name="De Carvalho L.P.S."/>
            <person name="Shen B."/>
        </authorList>
    </citation>
    <scope>NUCLEOTIDE SEQUENCE [LARGE SCALE GENOMIC DNA]</scope>
    <source>
        <strain evidence="4 5">NPDC006434</strain>
    </source>
</reference>
<dbReference type="EMBL" id="JBEXPZ010000035">
    <property type="protein sequence ID" value="MET9848011.1"/>
    <property type="molecule type" value="Genomic_DNA"/>
</dbReference>
<feature type="compositionally biased region" description="Low complexity" evidence="1">
    <location>
        <begin position="418"/>
        <end position="443"/>
    </location>
</feature>
<feature type="domain" description="Beta-lactamase-related" evidence="3">
    <location>
        <begin position="53"/>
        <end position="361"/>
    </location>
</feature>
<dbReference type="Gene3D" id="3.40.710.10">
    <property type="entry name" value="DD-peptidase/beta-lactamase superfamily"/>
    <property type="match status" value="1"/>
</dbReference>
<keyword evidence="2" id="KW-0732">Signal</keyword>
<dbReference type="PANTHER" id="PTHR46825">
    <property type="entry name" value="D-ALANYL-D-ALANINE-CARBOXYPEPTIDASE/ENDOPEPTIDASE AMPH"/>
    <property type="match status" value="1"/>
</dbReference>
<dbReference type="Proteomes" id="UP001550210">
    <property type="component" value="Unassembled WGS sequence"/>
</dbReference>
<dbReference type="InterPro" id="IPR001466">
    <property type="entry name" value="Beta-lactam-related"/>
</dbReference>
<dbReference type="InterPro" id="IPR050491">
    <property type="entry name" value="AmpC-like"/>
</dbReference>
<evidence type="ECO:0000256" key="1">
    <source>
        <dbReference type="SAM" id="MobiDB-lite"/>
    </source>
</evidence>
<dbReference type="PANTHER" id="PTHR46825:SF7">
    <property type="entry name" value="D-ALANYL-D-ALANINE CARBOXYPEPTIDASE"/>
    <property type="match status" value="1"/>
</dbReference>
<gene>
    <name evidence="4" type="ORF">ABZZ21_26385</name>
</gene>
<dbReference type="Pfam" id="PF00144">
    <property type="entry name" value="Beta-lactamase"/>
    <property type="match status" value="1"/>
</dbReference>
<proteinExistence type="predicted"/>
<accession>A0ABV2V2G3</accession>
<feature type="signal peptide" evidence="2">
    <location>
        <begin position="1"/>
        <end position="26"/>
    </location>
</feature>
<evidence type="ECO:0000259" key="3">
    <source>
        <dbReference type="Pfam" id="PF00144"/>
    </source>
</evidence>
<name>A0ABV2V2G3_9ACTN</name>
<evidence type="ECO:0000313" key="4">
    <source>
        <dbReference type="EMBL" id="MET9848011.1"/>
    </source>
</evidence>
<evidence type="ECO:0000256" key="2">
    <source>
        <dbReference type="SAM" id="SignalP"/>
    </source>
</evidence>
<dbReference type="GO" id="GO:0016787">
    <property type="term" value="F:hydrolase activity"/>
    <property type="evidence" value="ECO:0007669"/>
    <property type="project" value="UniProtKB-KW"/>
</dbReference>
<dbReference type="EC" id="3.1.1.103" evidence="4"/>